<organism evidence="2 3">
    <name type="scientific">Blastopirellula marina</name>
    <dbReference type="NCBI Taxonomy" id="124"/>
    <lineage>
        <taxon>Bacteria</taxon>
        <taxon>Pseudomonadati</taxon>
        <taxon>Planctomycetota</taxon>
        <taxon>Planctomycetia</taxon>
        <taxon>Pirellulales</taxon>
        <taxon>Pirellulaceae</taxon>
        <taxon>Blastopirellula</taxon>
    </lineage>
</organism>
<reference evidence="2 3" key="1">
    <citation type="submission" date="2018-02" db="EMBL/GenBank/DDBJ databases">
        <title>Comparative genomes isolates from brazilian mangrove.</title>
        <authorList>
            <person name="Araujo J.E."/>
            <person name="Taketani R.G."/>
            <person name="Silva M.C.P."/>
            <person name="Loureco M.V."/>
            <person name="Andreote F.D."/>
        </authorList>
    </citation>
    <scope>NUCLEOTIDE SEQUENCE [LARGE SCALE GENOMIC DNA]</scope>
    <source>
        <strain evidence="2 3">Nap-Phe MGV</strain>
    </source>
</reference>
<dbReference type="Proteomes" id="UP000237819">
    <property type="component" value="Unassembled WGS sequence"/>
</dbReference>
<name>A0A2S8GF93_9BACT</name>
<gene>
    <name evidence="2" type="ORF">C5Y93_24615</name>
</gene>
<sequence>MSGIEMLAYVGPGLGAGTLALLIGFAGSIMLALFAVIWYPVRRAMRAVRSSFAGNQSTTVLRSGGVSERKTVETVEQ</sequence>
<comment type="caution">
    <text evidence="2">The sequence shown here is derived from an EMBL/GenBank/DDBJ whole genome shotgun (WGS) entry which is preliminary data.</text>
</comment>
<proteinExistence type="predicted"/>
<dbReference type="EMBL" id="PUHZ01000024">
    <property type="protein sequence ID" value="PQO42911.1"/>
    <property type="molecule type" value="Genomic_DNA"/>
</dbReference>
<evidence type="ECO:0000256" key="1">
    <source>
        <dbReference type="SAM" id="Phobius"/>
    </source>
</evidence>
<dbReference type="RefSeq" id="WP_105338123.1">
    <property type="nucleotide sequence ID" value="NZ_PUHZ01000024.1"/>
</dbReference>
<evidence type="ECO:0000313" key="2">
    <source>
        <dbReference type="EMBL" id="PQO42911.1"/>
    </source>
</evidence>
<accession>A0A2S8GF93</accession>
<keyword evidence="1" id="KW-1133">Transmembrane helix</keyword>
<evidence type="ECO:0000313" key="3">
    <source>
        <dbReference type="Proteomes" id="UP000237819"/>
    </source>
</evidence>
<protein>
    <submittedName>
        <fullName evidence="2">Uncharacterized protein</fullName>
    </submittedName>
</protein>
<keyword evidence="1" id="KW-0812">Transmembrane</keyword>
<keyword evidence="1" id="KW-0472">Membrane</keyword>
<dbReference type="AlphaFoldDB" id="A0A2S8GF93"/>
<feature type="transmembrane region" description="Helical" evidence="1">
    <location>
        <begin position="20"/>
        <end position="41"/>
    </location>
</feature>